<dbReference type="EMBL" id="UGQE01000004">
    <property type="protein sequence ID" value="STZ13926.1"/>
    <property type="molecule type" value="Genomic_DNA"/>
</dbReference>
<gene>
    <name evidence="6" type="ORF">B0181_03165</name>
    <name evidence="7" type="ORF">NCTC10293_01505</name>
</gene>
<evidence type="ECO:0000313" key="7">
    <source>
        <dbReference type="EMBL" id="STZ13926.1"/>
    </source>
</evidence>
<dbReference type="Proteomes" id="UP000190435">
    <property type="component" value="Unassembled WGS sequence"/>
</dbReference>
<dbReference type="RefSeq" id="WP_078276038.1">
    <property type="nucleotide sequence ID" value="NZ_MUXU01000022.1"/>
</dbReference>
<dbReference type="AlphaFoldDB" id="A0A1T0A6N8"/>
<dbReference type="Gene3D" id="1.20.120.550">
    <property type="entry name" value="Membrane associated eicosanoid/glutathione metabolism-like domain"/>
    <property type="match status" value="1"/>
</dbReference>
<dbReference type="Pfam" id="PF01124">
    <property type="entry name" value="MAPEG"/>
    <property type="match status" value="1"/>
</dbReference>
<dbReference type="SUPFAM" id="SSF161084">
    <property type="entry name" value="MAPEG domain-like"/>
    <property type="match status" value="1"/>
</dbReference>
<keyword evidence="3 5" id="KW-1133">Transmembrane helix</keyword>
<evidence type="ECO:0000313" key="8">
    <source>
        <dbReference type="Proteomes" id="UP000190435"/>
    </source>
</evidence>
<accession>A0A1T0A6N8</accession>
<evidence type="ECO:0000256" key="4">
    <source>
        <dbReference type="ARBA" id="ARBA00023136"/>
    </source>
</evidence>
<keyword evidence="8" id="KW-1185">Reference proteome</keyword>
<evidence type="ECO:0000256" key="1">
    <source>
        <dbReference type="ARBA" id="ARBA00004370"/>
    </source>
</evidence>
<dbReference type="GO" id="GO:0016020">
    <property type="term" value="C:membrane"/>
    <property type="evidence" value="ECO:0007669"/>
    <property type="project" value="UniProtKB-SubCell"/>
</dbReference>
<reference evidence="7 9" key="2">
    <citation type="submission" date="2018-06" db="EMBL/GenBank/DDBJ databases">
        <authorList>
            <consortium name="Pathogen Informatics"/>
            <person name="Doyle S."/>
        </authorList>
    </citation>
    <scope>NUCLEOTIDE SEQUENCE [LARGE SCALE GENOMIC DNA]</scope>
    <source>
        <strain evidence="7 9">NCTC10293</strain>
    </source>
</reference>
<organism evidence="6 8">
    <name type="scientific">Moraxella caviae</name>
    <dbReference type="NCBI Taxonomy" id="34060"/>
    <lineage>
        <taxon>Bacteria</taxon>
        <taxon>Pseudomonadati</taxon>
        <taxon>Pseudomonadota</taxon>
        <taxon>Gammaproteobacteria</taxon>
        <taxon>Moraxellales</taxon>
        <taxon>Moraxellaceae</taxon>
        <taxon>Moraxella</taxon>
    </lineage>
</organism>
<dbReference type="InterPro" id="IPR001129">
    <property type="entry name" value="Membr-assoc_MAPEG"/>
</dbReference>
<evidence type="ECO:0000256" key="2">
    <source>
        <dbReference type="ARBA" id="ARBA00022692"/>
    </source>
</evidence>
<dbReference type="PANTHER" id="PTHR35371:SF1">
    <property type="entry name" value="BLR7753 PROTEIN"/>
    <property type="match status" value="1"/>
</dbReference>
<name>A0A1T0A6N8_9GAMM</name>
<dbReference type="EMBL" id="MUXU01000022">
    <property type="protein sequence ID" value="OOR91320.1"/>
    <property type="molecule type" value="Genomic_DNA"/>
</dbReference>
<evidence type="ECO:0000313" key="9">
    <source>
        <dbReference type="Proteomes" id="UP000255279"/>
    </source>
</evidence>
<proteinExistence type="predicted"/>
<evidence type="ECO:0000256" key="5">
    <source>
        <dbReference type="SAM" id="Phobius"/>
    </source>
</evidence>
<dbReference type="InterPro" id="IPR023352">
    <property type="entry name" value="MAPEG-like_dom_sf"/>
</dbReference>
<dbReference type="Proteomes" id="UP000255279">
    <property type="component" value="Unassembled WGS sequence"/>
</dbReference>
<keyword evidence="4 5" id="KW-0472">Membrane</keyword>
<evidence type="ECO:0000256" key="3">
    <source>
        <dbReference type="ARBA" id="ARBA00022989"/>
    </source>
</evidence>
<reference evidence="6 8" key="1">
    <citation type="submission" date="2017-02" db="EMBL/GenBank/DDBJ databases">
        <title>Draft genome sequence of Moraxella caviae CCUG 355 type strain.</title>
        <authorList>
            <person name="Engstrom-Jakobsson H."/>
            <person name="Salva-Serra F."/>
            <person name="Thorell K."/>
            <person name="Gonzales-Siles L."/>
            <person name="Karlsson R."/>
            <person name="Boulund F."/>
            <person name="Engstrand L."/>
            <person name="Moore E."/>
        </authorList>
    </citation>
    <scope>NUCLEOTIDE SEQUENCE [LARGE SCALE GENOMIC DNA]</scope>
    <source>
        <strain evidence="6 8">CCUG 355</strain>
    </source>
</reference>
<keyword evidence="2 5" id="KW-0812">Transmembrane</keyword>
<feature type="transmembrane region" description="Helical" evidence="5">
    <location>
        <begin position="12"/>
        <end position="31"/>
    </location>
</feature>
<feature type="transmembrane region" description="Helical" evidence="5">
    <location>
        <begin position="119"/>
        <end position="138"/>
    </location>
</feature>
<sequence>MSWVAAFSPDISLAVYAMLAACIQPLLWALLAKVAGGFRWQDNENPREFLAKTNGMAARLNAAQANTFEGLPIFLAAVMVAMYCFVPQNVVNAFAWLYVLLRTAYAACYALNFATLRSVVWLLGMMICVALFVFAAMLV</sequence>
<comment type="subcellular location">
    <subcellularLocation>
        <location evidence="1">Membrane</location>
    </subcellularLocation>
</comment>
<dbReference type="OrthoDB" id="513661at2"/>
<evidence type="ECO:0000313" key="6">
    <source>
        <dbReference type="EMBL" id="OOR91320.1"/>
    </source>
</evidence>
<dbReference type="PANTHER" id="PTHR35371">
    <property type="entry name" value="INNER MEMBRANE PROTEIN"/>
    <property type="match status" value="1"/>
</dbReference>
<protein>
    <submittedName>
        <fullName evidence="7">MAPEG family</fullName>
    </submittedName>
</protein>